<feature type="compositionally biased region" description="Polar residues" evidence="3">
    <location>
        <begin position="28"/>
        <end position="37"/>
    </location>
</feature>
<dbReference type="AlphaFoldDB" id="A0A8K1C9X8"/>
<dbReference type="GO" id="GO:0003723">
    <property type="term" value="F:RNA binding"/>
    <property type="evidence" value="ECO:0007669"/>
    <property type="project" value="TreeGrafter"/>
</dbReference>
<dbReference type="PANTHER" id="PTHR21686:SF12">
    <property type="entry name" value="DEOXYNUCLEOTIDYLTRANSFERASE TERMINAL-INTERACTING PROTEIN 2"/>
    <property type="match status" value="1"/>
</dbReference>
<dbReference type="PANTHER" id="PTHR21686">
    <property type="entry name" value="DEOXYNUCLEOTIDYLTRANSFERASE TERMINAL-INTERACTING PROTEIN 2"/>
    <property type="match status" value="1"/>
</dbReference>
<dbReference type="EMBL" id="SPLM01000109">
    <property type="protein sequence ID" value="TMW59424.1"/>
    <property type="molecule type" value="Genomic_DNA"/>
</dbReference>
<evidence type="ECO:0000313" key="5">
    <source>
        <dbReference type="EMBL" id="TMW59424.1"/>
    </source>
</evidence>
<feature type="compositionally biased region" description="Polar residues" evidence="3">
    <location>
        <begin position="46"/>
        <end position="62"/>
    </location>
</feature>
<accession>A0A8K1C9X8</accession>
<feature type="region of interest" description="Disordered" evidence="3">
    <location>
        <begin position="398"/>
        <end position="418"/>
    </location>
</feature>
<dbReference type="InterPro" id="IPR039883">
    <property type="entry name" value="Fcf2/DNTTIP2"/>
</dbReference>
<feature type="region of interest" description="Disordered" evidence="3">
    <location>
        <begin position="175"/>
        <end position="200"/>
    </location>
</feature>
<feature type="region of interest" description="Disordered" evidence="3">
    <location>
        <begin position="11"/>
        <end position="111"/>
    </location>
</feature>
<name>A0A8K1C9X8_PYTOL</name>
<organism evidence="5 6">
    <name type="scientific">Pythium oligandrum</name>
    <name type="common">Mycoparasitic fungus</name>
    <dbReference type="NCBI Taxonomy" id="41045"/>
    <lineage>
        <taxon>Eukaryota</taxon>
        <taxon>Sar</taxon>
        <taxon>Stramenopiles</taxon>
        <taxon>Oomycota</taxon>
        <taxon>Peronosporomycetes</taxon>
        <taxon>Pythiales</taxon>
        <taxon>Pythiaceae</taxon>
        <taxon>Pythium</taxon>
    </lineage>
</organism>
<dbReference type="Pfam" id="PF08698">
    <property type="entry name" value="Fcf2"/>
    <property type="match status" value="1"/>
</dbReference>
<comment type="caution">
    <text evidence="5">The sequence shown here is derived from an EMBL/GenBank/DDBJ whole genome shotgun (WGS) entry which is preliminary data.</text>
</comment>
<feature type="domain" description="Fcf2 pre-rRNA processing C-terminal" evidence="4">
    <location>
        <begin position="301"/>
        <end position="394"/>
    </location>
</feature>
<dbReference type="GO" id="GO:0006396">
    <property type="term" value="P:RNA processing"/>
    <property type="evidence" value="ECO:0007669"/>
    <property type="project" value="TreeGrafter"/>
</dbReference>
<comment type="subcellular location">
    <subcellularLocation>
        <location evidence="1">Nucleus</location>
        <location evidence="1">Nucleolus</location>
    </subcellularLocation>
</comment>
<sequence>MWGILTNMVATRRSSARLQGKQEAAVASTESTPTKTEVSPGRSRRSTPNSGSKTKKSPVSSGKRSRTRKEDAESVSSATESDQASEEVTKQLFSVEEATTDEDPAQIPANVEKYEQPAAVETEEETEEEIVVETVVEETVVEKTVVVETVVEETVVEPEADPETEEEEIVMMNESEDESAEEIALGEEDDEQTASANEDELDEEVDVLAFAKMAASGISLSTSKTTTASTGASTSSIRLVPDALDSGASARTKFLEFDGSKLAQGAKLVEDTVAVEERKGLAMQLNRVAKANRQRDEATATKSAGRQWFGMASHEMSDDVRRDFALLRMRNYLDPKKFYKSSDHGKKLPKHFQLGTVIEGAHEFKSARLSKKERQQTFTDEIMADEDIRKYTKRVYGQIQQRTHRGGKKKRKMNTARF</sequence>
<dbReference type="Proteomes" id="UP000794436">
    <property type="component" value="Unassembled WGS sequence"/>
</dbReference>
<proteinExistence type="predicted"/>
<feature type="compositionally biased region" description="Basic residues" evidence="3">
    <location>
        <begin position="402"/>
        <end position="418"/>
    </location>
</feature>
<dbReference type="InterPro" id="IPR014810">
    <property type="entry name" value="Fcf2_C"/>
</dbReference>
<evidence type="ECO:0000256" key="3">
    <source>
        <dbReference type="SAM" id="MobiDB-lite"/>
    </source>
</evidence>
<reference evidence="5" key="1">
    <citation type="submission" date="2019-03" db="EMBL/GenBank/DDBJ databases">
        <title>Long read genome sequence of the mycoparasitic Pythium oligandrum ATCC 38472 isolated from sugarbeet rhizosphere.</title>
        <authorList>
            <person name="Gaulin E."/>
        </authorList>
    </citation>
    <scope>NUCLEOTIDE SEQUENCE</scope>
    <source>
        <strain evidence="5">ATCC 38472_TT</strain>
    </source>
</reference>
<evidence type="ECO:0000313" key="6">
    <source>
        <dbReference type="Proteomes" id="UP000794436"/>
    </source>
</evidence>
<gene>
    <name evidence="5" type="ORF">Poli38472_004493</name>
</gene>
<keyword evidence="2" id="KW-0539">Nucleus</keyword>
<evidence type="ECO:0000256" key="1">
    <source>
        <dbReference type="ARBA" id="ARBA00004604"/>
    </source>
</evidence>
<evidence type="ECO:0000256" key="2">
    <source>
        <dbReference type="ARBA" id="ARBA00023242"/>
    </source>
</evidence>
<evidence type="ECO:0000259" key="4">
    <source>
        <dbReference type="Pfam" id="PF08698"/>
    </source>
</evidence>
<dbReference type="OrthoDB" id="427886at2759"/>
<keyword evidence="6" id="KW-1185">Reference proteome</keyword>
<protein>
    <recommendedName>
        <fullName evidence="4">Fcf2 pre-rRNA processing C-terminal domain-containing protein</fullName>
    </recommendedName>
</protein>
<dbReference type="GO" id="GO:0005730">
    <property type="term" value="C:nucleolus"/>
    <property type="evidence" value="ECO:0007669"/>
    <property type="project" value="UniProtKB-SubCell"/>
</dbReference>